<keyword evidence="1" id="KW-1133">Transmembrane helix</keyword>
<organism evidence="2 3">
    <name type="scientific">Candidatus Collierbacteria bacterium GW2011_GWB2_45_17</name>
    <dbReference type="NCBI Taxonomy" id="1618388"/>
    <lineage>
        <taxon>Bacteria</taxon>
        <taxon>Candidatus Collieribacteriota</taxon>
    </lineage>
</organism>
<gene>
    <name evidence="2" type="ORF">UX01_C0009G0033</name>
</gene>
<keyword evidence="1" id="KW-0472">Membrane</keyword>
<comment type="caution">
    <text evidence="2">The sequence shown here is derived from an EMBL/GenBank/DDBJ whole genome shotgun (WGS) entry which is preliminary data.</text>
</comment>
<evidence type="ECO:0000313" key="3">
    <source>
        <dbReference type="Proteomes" id="UP000034078"/>
    </source>
</evidence>
<evidence type="ECO:0000256" key="1">
    <source>
        <dbReference type="SAM" id="Phobius"/>
    </source>
</evidence>
<accession>A0A837IE66</accession>
<name>A0A837IE66_9BACT</name>
<reference evidence="2 3" key="1">
    <citation type="journal article" date="2015" name="Nature">
        <title>rRNA introns, odd ribosomes, and small enigmatic genomes across a large radiation of phyla.</title>
        <authorList>
            <person name="Brown C.T."/>
            <person name="Hug L.A."/>
            <person name="Thomas B.C."/>
            <person name="Sharon I."/>
            <person name="Castelle C.J."/>
            <person name="Singh A."/>
            <person name="Wilkins M.J."/>
            <person name="Williams K.H."/>
            <person name="Banfield J.F."/>
        </authorList>
    </citation>
    <scope>NUCLEOTIDE SEQUENCE [LARGE SCALE GENOMIC DNA]</scope>
</reference>
<sequence>MIIEYTNAKEPKSHTSLSVAIVVASSVFFFIPTTLIILGYLSSTPTGTLISPLPPGTLSNVGAQRDVPTSTPTPTNQELPIIAAPNDATASSPTNITPLAGSNIIDKTATISAGLTEATVTDPDIKSASQIYLSPKPGDESIYSVKSKSEGLMIIEVNSPSDIVRYIDYHLINP</sequence>
<feature type="transmembrane region" description="Helical" evidence="1">
    <location>
        <begin position="17"/>
        <end position="41"/>
    </location>
</feature>
<dbReference type="EMBL" id="LCKO01000009">
    <property type="protein sequence ID" value="KKT99603.1"/>
    <property type="molecule type" value="Genomic_DNA"/>
</dbReference>
<keyword evidence="1" id="KW-0812">Transmembrane</keyword>
<dbReference type="AlphaFoldDB" id="A0A837IE66"/>
<evidence type="ECO:0000313" key="2">
    <source>
        <dbReference type="EMBL" id="KKT99603.1"/>
    </source>
</evidence>
<proteinExistence type="predicted"/>
<protein>
    <submittedName>
        <fullName evidence="2">Uncharacterized protein</fullName>
    </submittedName>
</protein>
<dbReference type="Proteomes" id="UP000034078">
    <property type="component" value="Unassembled WGS sequence"/>
</dbReference>